<organism evidence="6 7">
    <name type="scientific">Ogataea polymorpha</name>
    <dbReference type="NCBI Taxonomy" id="460523"/>
    <lineage>
        <taxon>Eukaryota</taxon>
        <taxon>Fungi</taxon>
        <taxon>Dikarya</taxon>
        <taxon>Ascomycota</taxon>
        <taxon>Saccharomycotina</taxon>
        <taxon>Pichiomycetes</taxon>
        <taxon>Pichiales</taxon>
        <taxon>Pichiaceae</taxon>
        <taxon>Ogataea</taxon>
    </lineage>
</organism>
<dbReference type="RefSeq" id="XP_018209520.1">
    <property type="nucleotide sequence ID" value="XM_018355010.1"/>
</dbReference>
<dbReference type="AlphaFoldDB" id="A0A1B7SDK2"/>
<evidence type="ECO:0000256" key="3">
    <source>
        <dbReference type="ARBA" id="ARBA00022737"/>
    </source>
</evidence>
<dbReference type="InterPro" id="IPR011989">
    <property type="entry name" value="ARM-like"/>
</dbReference>
<keyword evidence="3" id="KW-0677">Repeat</keyword>
<keyword evidence="4" id="KW-0175">Coiled coil</keyword>
<dbReference type="SMART" id="SM01156">
    <property type="entry name" value="DUF1716"/>
    <property type="match status" value="1"/>
</dbReference>
<accession>A0A1B7SDK2</accession>
<dbReference type="Proteomes" id="UP000788993">
    <property type="component" value="Unassembled WGS sequence"/>
</dbReference>
<dbReference type="SUPFAM" id="SSF48371">
    <property type="entry name" value="ARM repeat"/>
    <property type="match status" value="1"/>
</dbReference>
<proteinExistence type="predicted"/>
<evidence type="ECO:0000256" key="2">
    <source>
        <dbReference type="ARBA" id="ARBA00022553"/>
    </source>
</evidence>
<evidence type="ECO:0000256" key="1">
    <source>
        <dbReference type="ARBA" id="ARBA00004123"/>
    </source>
</evidence>
<dbReference type="InterPro" id="IPR013180">
    <property type="entry name" value="CTNNBL1_N"/>
</dbReference>
<comment type="subcellular location">
    <subcellularLocation>
        <location evidence="1">Nucleus</location>
    </subcellularLocation>
</comment>
<dbReference type="OrthoDB" id="1898821at2759"/>
<dbReference type="InterPro" id="IPR039678">
    <property type="entry name" value="CTNNBL1"/>
</dbReference>
<evidence type="ECO:0000256" key="5">
    <source>
        <dbReference type="ARBA" id="ARBA00023242"/>
    </source>
</evidence>
<keyword evidence="5" id="KW-0539">Nucleus</keyword>
<dbReference type="Gene3D" id="1.25.10.10">
    <property type="entry name" value="Leucine-rich Repeat Variant"/>
    <property type="match status" value="1"/>
</dbReference>
<protein>
    <submittedName>
        <fullName evidence="6">Uncharacterized protein</fullName>
    </submittedName>
</protein>
<name>A0A1B7SDK2_9ASCO</name>
<comment type="caution">
    <text evidence="6">The sequence shown here is derived from an EMBL/GenBank/DDBJ whole genome shotgun (WGS) entry which is preliminary data.</text>
</comment>
<sequence length="509" mass="58127">MNVDRLFEKREAEEFEDREAKRRAQSHEERVLEFLKRDTVAEPQKTVEYNVQWVKNSLTKLGELVTSNFQMREKHSSDPTKVMDSEFELFQGLKVWSEISIALAEAPDYQQCYTALVASPVFAEVVGLLASHPNIDVREQVLLILVDIVDEEREECRSVLGQFFTNCKIGDLLGKFLERLDSVEDQELFEQYSTLCLGFAITLCELQNVALSTRNGLNDKVLEIIESSKQPIDKTSQYAMEYLQELLVGSEQSEIERFEKDNDADLVETLMVTWSKLRKVPISGTEMTEFKENCILLLAYILRFDAYRARFLKNDGLELAMLFVSSEISKQHINTGLKILASVIDEHTGPQVVEMGVLKPLMKHFETKIPKENSCSPHVLKLLSQLYKFLSFGSDARIRVTNKLIHKEFAGLKKVLKLWKLLEADDSDNELIVETLALTDTVLLWAFNETLVTPAGAQRLLAEHDVHPSQFLQAVDLDIELAADSEERELLMSLRDSVAAKLENDRSEK</sequence>
<gene>
    <name evidence="6" type="ORF">OGATHE_003193</name>
</gene>
<dbReference type="Pfam" id="PF08216">
    <property type="entry name" value="CTNNBL"/>
    <property type="match status" value="1"/>
</dbReference>
<evidence type="ECO:0000313" key="6">
    <source>
        <dbReference type="EMBL" id="KAH3667670.1"/>
    </source>
</evidence>
<reference evidence="6" key="1">
    <citation type="journal article" date="2021" name="Open Biol.">
        <title>Shared evolutionary footprints suggest mitochondrial oxidative damage underlies multiple complex I losses in fungi.</title>
        <authorList>
            <person name="Schikora-Tamarit M.A."/>
            <person name="Marcet-Houben M."/>
            <person name="Nosek J."/>
            <person name="Gabaldon T."/>
        </authorList>
    </citation>
    <scope>NUCLEOTIDE SEQUENCE</scope>
    <source>
        <strain evidence="6">NCAIM Y.01608</strain>
    </source>
</reference>
<keyword evidence="7" id="KW-1185">Reference proteome</keyword>
<dbReference type="PANTHER" id="PTHR14978:SF0">
    <property type="entry name" value="BETA-CATENIN-LIKE PROTEIN 1"/>
    <property type="match status" value="1"/>
</dbReference>
<dbReference type="GO" id="GO:0005681">
    <property type="term" value="C:spliceosomal complex"/>
    <property type="evidence" value="ECO:0007669"/>
    <property type="project" value="TreeGrafter"/>
</dbReference>
<keyword evidence="2" id="KW-0597">Phosphoprotein</keyword>
<dbReference type="InterPro" id="IPR016024">
    <property type="entry name" value="ARM-type_fold"/>
</dbReference>
<evidence type="ECO:0000256" key="4">
    <source>
        <dbReference type="ARBA" id="ARBA00023054"/>
    </source>
</evidence>
<dbReference type="PANTHER" id="PTHR14978">
    <property type="entry name" value="BETA-CATENIN-LIKE PROTEIN 1 NUCLEAR ASSOCIATED PROTEIN"/>
    <property type="match status" value="1"/>
</dbReference>
<reference evidence="6" key="2">
    <citation type="submission" date="2021-01" db="EMBL/GenBank/DDBJ databases">
        <authorList>
            <person name="Schikora-Tamarit M.A."/>
        </authorList>
    </citation>
    <scope>NUCLEOTIDE SEQUENCE</scope>
    <source>
        <strain evidence="6">NCAIM Y.01608</strain>
    </source>
</reference>
<evidence type="ECO:0000313" key="7">
    <source>
        <dbReference type="Proteomes" id="UP000788993"/>
    </source>
</evidence>
<dbReference type="EMBL" id="JAEUBD010001062">
    <property type="protein sequence ID" value="KAH3667670.1"/>
    <property type="molecule type" value="Genomic_DNA"/>
</dbReference>